<feature type="region of interest" description="Disordered" evidence="9">
    <location>
        <begin position="500"/>
        <end position="748"/>
    </location>
</feature>
<dbReference type="InterPro" id="IPR015797">
    <property type="entry name" value="NUDIX_hydrolase-like_dom_sf"/>
</dbReference>
<dbReference type="InterPro" id="IPR000086">
    <property type="entry name" value="NUDIX_hydrolase_dom"/>
</dbReference>
<dbReference type="InterPro" id="IPR007722">
    <property type="entry name" value="DCP2_BoxA"/>
</dbReference>
<feature type="compositionally biased region" description="Basic and acidic residues" evidence="9">
    <location>
        <begin position="694"/>
        <end position="712"/>
    </location>
</feature>
<dbReference type="Gene3D" id="1.10.10.1050">
    <property type="entry name" value="Dcp2, box A domain"/>
    <property type="match status" value="1"/>
</dbReference>
<feature type="compositionally biased region" description="Polar residues" evidence="9">
    <location>
        <begin position="560"/>
        <end position="570"/>
    </location>
</feature>
<name>A0A9P8LCR0_9PEZI</name>
<evidence type="ECO:0000256" key="1">
    <source>
        <dbReference type="ARBA" id="ARBA00001936"/>
    </source>
</evidence>
<organism evidence="11 12">
    <name type="scientific">Trichoglossum hirsutum</name>
    <dbReference type="NCBI Taxonomy" id="265104"/>
    <lineage>
        <taxon>Eukaryota</taxon>
        <taxon>Fungi</taxon>
        <taxon>Dikarya</taxon>
        <taxon>Ascomycota</taxon>
        <taxon>Pezizomycotina</taxon>
        <taxon>Geoglossomycetes</taxon>
        <taxon>Geoglossales</taxon>
        <taxon>Geoglossaceae</taxon>
        <taxon>Trichoglossum</taxon>
    </lineage>
</organism>
<dbReference type="PROSITE" id="PS00893">
    <property type="entry name" value="NUDIX_BOX"/>
    <property type="match status" value="1"/>
</dbReference>
<dbReference type="PANTHER" id="PTHR23114">
    <property type="entry name" value="M7GPPPN-MRNA HYDROLASE"/>
    <property type="match status" value="1"/>
</dbReference>
<dbReference type="Pfam" id="PF05026">
    <property type="entry name" value="DCP2"/>
    <property type="match status" value="1"/>
</dbReference>
<evidence type="ECO:0000256" key="5">
    <source>
        <dbReference type="ARBA" id="ARBA00022723"/>
    </source>
</evidence>
<feature type="compositionally biased region" description="Pro residues" evidence="9">
    <location>
        <begin position="762"/>
        <end position="771"/>
    </location>
</feature>
<dbReference type="FunFam" id="3.90.79.10:FF:000003">
    <property type="entry name" value="M7GpppN-mRNA hydrolase isoform 2"/>
    <property type="match status" value="1"/>
</dbReference>
<sequence>MTETKMRLEDWLDDLCVRFIINLPQEELESVERICFQVEEAQWFYEDFIRPLDPNLPSLNLKQFSLRIFQHCPLFSEFSPYHHTQAFSEFLAYKTRVPVRGAIMLNEEMDQVVLVKGWKKGANWSFPRGKINKDEKDLDCAVREVYEETGFDARQAGVVPEDSEVKYIEVTMREQNMRLYVFRGIPMDTDFQPRTRKEISKIQWHRLSELPTFKKNKQNQSENDNDTLSLNANKFYMVAPFLKPLKAWIAAQKKLDGKKGSAAKHLAPTIQTEDLMTEEEPATENEAGEVKGNLMAFLGLPKKAEGASNLPEVSDVEASMKDTSARLKRLLSVSGSSPPHASVSNKAPDLDASKSSDLLALLQKGLGPTNGGEPQPNIVPQPPSELFSTLAQRRSSQQASYMPPFAPTQQAFFNSLRARELEGKAYLVTATKGAVSTGPQQSPPFLQQQGHEISRTPNGLQASTDQSQVSLLGHGITPTKSNSRSQVLLNALKHGNATELSATPSASASSPAGQGQRHGSNGAVSPLLNVSPAGASGPKTEHQNALLNLFRSPPTGTAVPPQSLSVTNNPPAELSAHLSPGMPVQGFSDDVPTNQTADEMKRAQALAQRNHGSSSSPHLRPVASAPPPTKMSVPSTRPRFEGPTKKPKGKIITDIGRTDRRSQSPTTLPGTQSASRASQTNGVHSAPNPIIIPFEKENHQSASRQEEQEKSKGITTAPFQPQILRRPTHPLPEAPPAFDRRSSQSAQQAQALLSLFGKPSAPIVPPFPNPTPSVTASPTGATETSIRPFSNGKQPAEPAAKSSVSVQPQVSPKKSSSVSDVNRGFLLGYLEDVAKSSRRY</sequence>
<feature type="compositionally biased region" description="Polar residues" evidence="9">
    <location>
        <begin position="663"/>
        <end position="683"/>
    </location>
</feature>
<evidence type="ECO:0000256" key="4">
    <source>
        <dbReference type="ARBA" id="ARBA00022490"/>
    </source>
</evidence>
<keyword evidence="4" id="KW-0963">Cytoplasm</keyword>
<dbReference type="InterPro" id="IPR036189">
    <property type="entry name" value="DCP2_BoxA_sf"/>
</dbReference>
<evidence type="ECO:0000256" key="2">
    <source>
        <dbReference type="ARBA" id="ARBA00004496"/>
    </source>
</evidence>
<feature type="compositionally biased region" description="Polar residues" evidence="9">
    <location>
        <begin position="333"/>
        <end position="345"/>
    </location>
</feature>
<dbReference type="GO" id="GO:0003723">
    <property type="term" value="F:RNA binding"/>
    <property type="evidence" value="ECO:0007669"/>
    <property type="project" value="UniProtKB-KW"/>
</dbReference>
<comment type="similarity">
    <text evidence="3">Belongs to the Nudix hydrolase family. DCP2 subfamily.</text>
</comment>
<feature type="region of interest" description="Disordered" evidence="9">
    <location>
        <begin position="434"/>
        <end position="467"/>
    </location>
</feature>
<dbReference type="CDD" id="cd03672">
    <property type="entry name" value="NUDIX_Dcp2p_Nudt20"/>
    <property type="match status" value="1"/>
</dbReference>
<keyword evidence="12" id="KW-1185">Reference proteome</keyword>
<evidence type="ECO:0000256" key="3">
    <source>
        <dbReference type="ARBA" id="ARBA00005279"/>
    </source>
</evidence>
<feature type="compositionally biased region" description="Low complexity" evidence="9">
    <location>
        <begin position="801"/>
        <end position="819"/>
    </location>
</feature>
<keyword evidence="5" id="KW-0479">Metal-binding</keyword>
<keyword evidence="6" id="KW-0378">Hydrolase</keyword>
<dbReference type="FunFam" id="1.10.10.1050:FF:000003">
    <property type="entry name" value="Decapping enzyme Dcp2, putative"/>
    <property type="match status" value="1"/>
</dbReference>
<feature type="domain" description="Nudix hydrolase" evidence="10">
    <location>
        <begin position="95"/>
        <end position="232"/>
    </location>
</feature>
<feature type="region of interest" description="Disordered" evidence="9">
    <location>
        <begin position="332"/>
        <end position="351"/>
    </location>
</feature>
<dbReference type="SUPFAM" id="SSF140586">
    <property type="entry name" value="Dcp2 domain-like"/>
    <property type="match status" value="1"/>
</dbReference>
<evidence type="ECO:0000256" key="6">
    <source>
        <dbReference type="ARBA" id="ARBA00022801"/>
    </source>
</evidence>
<protein>
    <recommendedName>
        <fullName evidence="10">Nudix hydrolase domain-containing protein</fullName>
    </recommendedName>
</protein>
<dbReference type="Gene3D" id="3.90.79.10">
    <property type="entry name" value="Nucleoside Triphosphate Pyrophosphohydrolase"/>
    <property type="match status" value="1"/>
</dbReference>
<comment type="caution">
    <text evidence="11">The sequence shown here is derived from an EMBL/GenBank/DDBJ whole genome shotgun (WGS) entry which is preliminary data.</text>
</comment>
<feature type="compositionally biased region" description="Polar residues" evidence="9">
    <location>
        <begin position="772"/>
        <end position="793"/>
    </location>
</feature>
<dbReference type="SUPFAM" id="SSF55811">
    <property type="entry name" value="Nudix"/>
    <property type="match status" value="1"/>
</dbReference>
<evidence type="ECO:0000259" key="10">
    <source>
        <dbReference type="PROSITE" id="PS51462"/>
    </source>
</evidence>
<dbReference type="AlphaFoldDB" id="A0A9P8LCR0"/>
<dbReference type="GO" id="GO:0000184">
    <property type="term" value="P:nuclear-transcribed mRNA catabolic process, nonsense-mediated decay"/>
    <property type="evidence" value="ECO:0007669"/>
    <property type="project" value="InterPro"/>
</dbReference>
<evidence type="ECO:0000256" key="8">
    <source>
        <dbReference type="ARBA" id="ARBA00023211"/>
    </source>
</evidence>
<feature type="region of interest" description="Disordered" evidence="9">
    <location>
        <begin position="364"/>
        <end position="399"/>
    </location>
</feature>
<keyword evidence="7" id="KW-0694">RNA-binding</keyword>
<evidence type="ECO:0000313" key="11">
    <source>
        <dbReference type="EMBL" id="KAH0559836.1"/>
    </source>
</evidence>
<feature type="compositionally biased region" description="Low complexity" evidence="9">
    <location>
        <begin position="500"/>
        <end position="512"/>
    </location>
</feature>
<comment type="subcellular location">
    <subcellularLocation>
        <location evidence="2">Cytoplasm</location>
    </subcellularLocation>
</comment>
<accession>A0A9P8LCR0</accession>
<feature type="region of interest" description="Disordered" evidence="9">
    <location>
        <begin position="762"/>
        <end position="821"/>
    </location>
</feature>
<dbReference type="EMBL" id="JAGHQM010000510">
    <property type="protein sequence ID" value="KAH0559836.1"/>
    <property type="molecule type" value="Genomic_DNA"/>
</dbReference>
<feature type="compositionally biased region" description="Polar residues" evidence="9">
    <location>
        <begin position="386"/>
        <end position="399"/>
    </location>
</feature>
<reference evidence="11" key="1">
    <citation type="submission" date="2021-03" db="EMBL/GenBank/DDBJ databases">
        <title>Comparative genomics and phylogenomic investigation of the class Geoglossomycetes provide insights into ecological specialization and systematics.</title>
        <authorList>
            <person name="Melie T."/>
            <person name="Pirro S."/>
            <person name="Miller A.N."/>
            <person name="Quandt A."/>
        </authorList>
    </citation>
    <scope>NUCLEOTIDE SEQUENCE</scope>
    <source>
        <strain evidence="11">CAQ_001_2017</strain>
    </source>
</reference>
<dbReference type="PANTHER" id="PTHR23114:SF17">
    <property type="entry name" value="M7GPPPN-MRNA HYDROLASE"/>
    <property type="match status" value="1"/>
</dbReference>
<proteinExistence type="inferred from homology"/>
<dbReference type="PROSITE" id="PS51462">
    <property type="entry name" value="NUDIX"/>
    <property type="match status" value="1"/>
</dbReference>
<dbReference type="SMART" id="SM01125">
    <property type="entry name" value="DCP2"/>
    <property type="match status" value="1"/>
</dbReference>
<dbReference type="GO" id="GO:0000290">
    <property type="term" value="P:deadenylation-dependent decapping of nuclear-transcribed mRNA"/>
    <property type="evidence" value="ECO:0007669"/>
    <property type="project" value="InterPro"/>
</dbReference>
<evidence type="ECO:0000256" key="9">
    <source>
        <dbReference type="SAM" id="MobiDB-lite"/>
    </source>
</evidence>
<evidence type="ECO:0000256" key="7">
    <source>
        <dbReference type="ARBA" id="ARBA00022884"/>
    </source>
</evidence>
<dbReference type="Proteomes" id="UP000750711">
    <property type="component" value="Unassembled WGS sequence"/>
</dbReference>
<keyword evidence="8" id="KW-0464">Manganese</keyword>
<evidence type="ECO:0000313" key="12">
    <source>
        <dbReference type="Proteomes" id="UP000750711"/>
    </source>
</evidence>
<dbReference type="Pfam" id="PF00293">
    <property type="entry name" value="NUDIX"/>
    <property type="match status" value="1"/>
</dbReference>
<dbReference type="GO" id="GO:0140933">
    <property type="term" value="F:5'-(N(7)-methylguanosine 5'-triphospho)-[mRNA] hydrolase activity"/>
    <property type="evidence" value="ECO:0007669"/>
    <property type="project" value="InterPro"/>
</dbReference>
<feature type="compositionally biased region" description="Polar residues" evidence="9">
    <location>
        <begin position="437"/>
        <end position="467"/>
    </location>
</feature>
<dbReference type="InterPro" id="IPR020084">
    <property type="entry name" value="NUDIX_hydrolase_CS"/>
</dbReference>
<dbReference type="GO" id="GO:0030145">
    <property type="term" value="F:manganese ion binding"/>
    <property type="evidence" value="ECO:0007669"/>
    <property type="project" value="InterPro"/>
</dbReference>
<dbReference type="InterPro" id="IPR044099">
    <property type="entry name" value="Dcp2_NUDIX"/>
</dbReference>
<gene>
    <name evidence="11" type="ORF">GP486_003645</name>
</gene>
<dbReference type="GO" id="GO:0000932">
    <property type="term" value="C:P-body"/>
    <property type="evidence" value="ECO:0007669"/>
    <property type="project" value="TreeGrafter"/>
</dbReference>
<comment type="cofactor">
    <cofactor evidence="1">
        <name>Mn(2+)</name>
        <dbReference type="ChEBI" id="CHEBI:29035"/>
    </cofactor>
</comment>